<organism evidence="1 2">
    <name type="scientific">Araneus ventricosus</name>
    <name type="common">Orbweaver spider</name>
    <name type="synonym">Epeira ventricosa</name>
    <dbReference type="NCBI Taxonomy" id="182803"/>
    <lineage>
        <taxon>Eukaryota</taxon>
        <taxon>Metazoa</taxon>
        <taxon>Ecdysozoa</taxon>
        <taxon>Arthropoda</taxon>
        <taxon>Chelicerata</taxon>
        <taxon>Arachnida</taxon>
        <taxon>Araneae</taxon>
        <taxon>Araneomorphae</taxon>
        <taxon>Entelegynae</taxon>
        <taxon>Araneoidea</taxon>
        <taxon>Araneidae</taxon>
        <taxon>Araneus</taxon>
    </lineage>
</organism>
<dbReference type="OrthoDB" id="6466835at2759"/>
<sequence length="83" mass="9826">MPTPYELEIEYLRKFLAEVETDEDSDFDNGPEDVLEENFSDHESFGKHNMEKDGYSGNEANNLEWFTSNDSVQRKKEYLYLFS</sequence>
<evidence type="ECO:0000313" key="2">
    <source>
        <dbReference type="Proteomes" id="UP000499080"/>
    </source>
</evidence>
<gene>
    <name evidence="1" type="ORF">AVEN_162838_1</name>
</gene>
<dbReference type="Proteomes" id="UP000499080">
    <property type="component" value="Unassembled WGS sequence"/>
</dbReference>
<comment type="caution">
    <text evidence="1">The sequence shown here is derived from an EMBL/GenBank/DDBJ whole genome shotgun (WGS) entry which is preliminary data.</text>
</comment>
<proteinExistence type="predicted"/>
<evidence type="ECO:0000313" key="1">
    <source>
        <dbReference type="EMBL" id="GBL99833.1"/>
    </source>
</evidence>
<keyword evidence="2" id="KW-1185">Reference proteome</keyword>
<dbReference type="EMBL" id="BGPR01000151">
    <property type="protein sequence ID" value="GBL99833.1"/>
    <property type="molecule type" value="Genomic_DNA"/>
</dbReference>
<protein>
    <submittedName>
        <fullName evidence="1">Uncharacterized protein</fullName>
    </submittedName>
</protein>
<name>A0A4Y2C716_ARAVE</name>
<dbReference type="AlphaFoldDB" id="A0A4Y2C716"/>
<accession>A0A4Y2C716</accession>
<reference evidence="1 2" key="1">
    <citation type="journal article" date="2019" name="Sci. Rep.">
        <title>Orb-weaving spider Araneus ventricosus genome elucidates the spidroin gene catalogue.</title>
        <authorList>
            <person name="Kono N."/>
            <person name="Nakamura H."/>
            <person name="Ohtoshi R."/>
            <person name="Moran D.A.P."/>
            <person name="Shinohara A."/>
            <person name="Yoshida Y."/>
            <person name="Fujiwara M."/>
            <person name="Mori M."/>
            <person name="Tomita M."/>
            <person name="Arakawa K."/>
        </authorList>
    </citation>
    <scope>NUCLEOTIDE SEQUENCE [LARGE SCALE GENOMIC DNA]</scope>
</reference>